<evidence type="ECO:0000259" key="8">
    <source>
        <dbReference type="PROSITE" id="PS51519"/>
    </source>
</evidence>
<dbReference type="GO" id="GO:0003677">
    <property type="term" value="F:DNA binding"/>
    <property type="evidence" value="ECO:0007669"/>
    <property type="project" value="UniProtKB-KW"/>
</dbReference>
<gene>
    <name evidence="9" type="ORF">PHYSODRAFT_334517</name>
</gene>
<dbReference type="EMBL" id="JH159155">
    <property type="protein sequence ID" value="EGZ16325.1"/>
    <property type="molecule type" value="Genomic_DNA"/>
</dbReference>
<dbReference type="InterPro" id="IPR044607">
    <property type="entry name" value="RKD-like"/>
</dbReference>
<sequence>MSSTPRATWSASAALESSARPLPDPTLVCNASSSSSCSDSGRDHYAAAPSNDEGANDSEGDEGEDSTASASEAEGATRRRRRQRIHFDVEQLQAVYHLPLKTVSTSISNPSEWLASVVDANKSCCYGVYQRLGICEAALKRICRRNSIRKWPYRQLSSVRRRIAELKDQRVAYSASTLEGDRVSTPHTDSAVRRPTVSAASPPEHLDARLQQLEAEQANIIRSAHHKRRPKKKNAGRQDTKTSWQQQQGPVPGEALTVLLHGYGTPTEQPAPLDLRRIDRDFPLLFLANVCESVRALHSSNKD</sequence>
<dbReference type="Pfam" id="PF02042">
    <property type="entry name" value="RWP-RK"/>
    <property type="match status" value="1"/>
</dbReference>
<dbReference type="PANTHER" id="PTHR46373">
    <property type="entry name" value="PROTEIN RKD4"/>
    <property type="match status" value="1"/>
</dbReference>
<evidence type="ECO:0000256" key="5">
    <source>
        <dbReference type="ARBA" id="ARBA00023163"/>
    </source>
</evidence>
<dbReference type="STRING" id="1094619.G4ZPL3"/>
<keyword evidence="10" id="KW-1185">Reference proteome</keyword>
<dbReference type="GO" id="GO:0003700">
    <property type="term" value="F:DNA-binding transcription factor activity"/>
    <property type="evidence" value="ECO:0007669"/>
    <property type="project" value="InterPro"/>
</dbReference>
<reference evidence="9 10" key="1">
    <citation type="journal article" date="2006" name="Science">
        <title>Phytophthora genome sequences uncover evolutionary origins and mechanisms of pathogenesis.</title>
        <authorList>
            <person name="Tyler B.M."/>
            <person name="Tripathy S."/>
            <person name="Zhang X."/>
            <person name="Dehal P."/>
            <person name="Jiang R.H."/>
            <person name="Aerts A."/>
            <person name="Arredondo F.D."/>
            <person name="Baxter L."/>
            <person name="Bensasson D."/>
            <person name="Beynon J.L."/>
            <person name="Chapman J."/>
            <person name="Damasceno C.M."/>
            <person name="Dorrance A.E."/>
            <person name="Dou D."/>
            <person name="Dickerman A.W."/>
            <person name="Dubchak I.L."/>
            <person name="Garbelotto M."/>
            <person name="Gijzen M."/>
            <person name="Gordon S.G."/>
            <person name="Govers F."/>
            <person name="Grunwald N.J."/>
            <person name="Huang W."/>
            <person name="Ivors K.L."/>
            <person name="Jones R.W."/>
            <person name="Kamoun S."/>
            <person name="Krampis K."/>
            <person name="Lamour K.H."/>
            <person name="Lee M.K."/>
            <person name="McDonald W.H."/>
            <person name="Medina M."/>
            <person name="Meijer H.J."/>
            <person name="Nordberg E.K."/>
            <person name="Maclean D.J."/>
            <person name="Ospina-Giraldo M.D."/>
            <person name="Morris P.F."/>
            <person name="Phuntumart V."/>
            <person name="Putnam N.H."/>
            <person name="Rash S."/>
            <person name="Rose J.K."/>
            <person name="Sakihama Y."/>
            <person name="Salamov A.A."/>
            <person name="Savidor A."/>
            <person name="Scheuring C.F."/>
            <person name="Smith B.M."/>
            <person name="Sobral B.W."/>
            <person name="Terry A."/>
            <person name="Torto-Alalibo T.A."/>
            <person name="Win J."/>
            <person name="Xu Z."/>
            <person name="Zhang H."/>
            <person name="Grigoriev I.V."/>
            <person name="Rokhsar D.S."/>
            <person name="Boore J.L."/>
        </authorList>
    </citation>
    <scope>NUCLEOTIDE SEQUENCE [LARGE SCALE GENOMIC DNA]</scope>
    <source>
        <strain evidence="9 10">P6497</strain>
    </source>
</reference>
<feature type="compositionally biased region" description="Acidic residues" evidence="7">
    <location>
        <begin position="54"/>
        <end position="65"/>
    </location>
</feature>
<keyword evidence="3" id="KW-0175">Coiled coil</keyword>
<evidence type="ECO:0000256" key="3">
    <source>
        <dbReference type="ARBA" id="ARBA00023054"/>
    </source>
</evidence>
<dbReference type="OMA" id="VDANKSC"/>
<feature type="compositionally biased region" description="Polar residues" evidence="7">
    <location>
        <begin position="1"/>
        <end position="11"/>
    </location>
</feature>
<dbReference type="Proteomes" id="UP000002640">
    <property type="component" value="Unassembled WGS sequence"/>
</dbReference>
<feature type="region of interest" description="Disordered" evidence="7">
    <location>
        <begin position="220"/>
        <end position="251"/>
    </location>
</feature>
<keyword evidence="5" id="KW-0804">Transcription</keyword>
<proteinExistence type="predicted"/>
<evidence type="ECO:0000256" key="4">
    <source>
        <dbReference type="ARBA" id="ARBA00023125"/>
    </source>
</evidence>
<feature type="domain" description="RWP-RK" evidence="8">
    <location>
        <begin position="72"/>
        <end position="180"/>
    </location>
</feature>
<dbReference type="GeneID" id="20646825"/>
<organism evidence="9 10">
    <name type="scientific">Phytophthora sojae (strain P6497)</name>
    <name type="common">Soybean stem and root rot agent</name>
    <name type="synonym">Phytophthora megasperma f. sp. glycines</name>
    <dbReference type="NCBI Taxonomy" id="1094619"/>
    <lineage>
        <taxon>Eukaryota</taxon>
        <taxon>Sar</taxon>
        <taxon>Stramenopiles</taxon>
        <taxon>Oomycota</taxon>
        <taxon>Peronosporomycetes</taxon>
        <taxon>Peronosporales</taxon>
        <taxon>Peronosporaceae</taxon>
        <taxon>Phytophthora</taxon>
    </lineage>
</organism>
<comment type="function">
    <text evidence="1">Putative transcription factor.</text>
</comment>
<keyword evidence="4" id="KW-0238">DNA-binding</keyword>
<dbReference type="KEGG" id="psoj:PHYSODRAFT_334517"/>
<dbReference type="AlphaFoldDB" id="G4ZPL3"/>
<feature type="region of interest" description="Disordered" evidence="7">
    <location>
        <begin position="1"/>
        <end position="81"/>
    </location>
</feature>
<keyword evidence="2" id="KW-0805">Transcription regulation</keyword>
<evidence type="ECO:0000256" key="2">
    <source>
        <dbReference type="ARBA" id="ARBA00023015"/>
    </source>
</evidence>
<keyword evidence="6" id="KW-0539">Nucleus</keyword>
<feature type="compositionally biased region" description="Basic residues" evidence="7">
    <location>
        <begin position="223"/>
        <end position="235"/>
    </location>
</feature>
<evidence type="ECO:0000256" key="7">
    <source>
        <dbReference type="SAM" id="MobiDB-lite"/>
    </source>
</evidence>
<name>G4ZPL3_PHYSP</name>
<evidence type="ECO:0000313" key="10">
    <source>
        <dbReference type="Proteomes" id="UP000002640"/>
    </source>
</evidence>
<feature type="region of interest" description="Disordered" evidence="7">
    <location>
        <begin position="179"/>
        <end position="203"/>
    </location>
</feature>
<dbReference type="PROSITE" id="PS51519">
    <property type="entry name" value="RWP_RK"/>
    <property type="match status" value="1"/>
</dbReference>
<dbReference type="PANTHER" id="PTHR46373:SF2">
    <property type="entry name" value="RWP-RK DOMAIN-CONTAINING PROTEIN"/>
    <property type="match status" value="1"/>
</dbReference>
<dbReference type="InterPro" id="IPR003035">
    <property type="entry name" value="RWP-RK_dom"/>
</dbReference>
<dbReference type="InParanoid" id="G4ZPL3"/>
<dbReference type="RefSeq" id="XP_009530074.1">
    <property type="nucleotide sequence ID" value="XM_009531779.1"/>
</dbReference>
<evidence type="ECO:0000256" key="6">
    <source>
        <dbReference type="ARBA" id="ARBA00023242"/>
    </source>
</evidence>
<accession>G4ZPL3</accession>
<protein>
    <recommendedName>
        <fullName evidence="8">RWP-RK domain-containing protein</fullName>
    </recommendedName>
</protein>
<evidence type="ECO:0000256" key="1">
    <source>
        <dbReference type="ARBA" id="ARBA00004049"/>
    </source>
</evidence>
<evidence type="ECO:0000313" key="9">
    <source>
        <dbReference type="EMBL" id="EGZ16325.1"/>
    </source>
</evidence>